<dbReference type="RefSeq" id="XP_046063604.1">
    <property type="nucleotide sequence ID" value="XM_046202226.1"/>
</dbReference>
<evidence type="ECO:0000313" key="2">
    <source>
        <dbReference type="Proteomes" id="UP000769157"/>
    </source>
</evidence>
<evidence type="ECO:0000313" key="1">
    <source>
        <dbReference type="EMBL" id="KAH3669341.1"/>
    </source>
</evidence>
<proteinExistence type="predicted"/>
<protein>
    <submittedName>
        <fullName evidence="1">Uncharacterized protein</fullName>
    </submittedName>
</protein>
<reference evidence="1" key="2">
    <citation type="submission" date="2021-01" db="EMBL/GenBank/DDBJ databases">
        <authorList>
            <person name="Schikora-Tamarit M.A."/>
        </authorList>
    </citation>
    <scope>NUCLEOTIDE SEQUENCE</scope>
    <source>
        <strain evidence="1">CBS6075</strain>
    </source>
</reference>
<keyword evidence="2" id="KW-1185">Reference proteome</keyword>
<reference evidence="1" key="1">
    <citation type="journal article" date="2021" name="Open Biol.">
        <title>Shared evolutionary footprints suggest mitochondrial oxidative damage underlies multiple complex I losses in fungi.</title>
        <authorList>
            <person name="Schikora-Tamarit M.A."/>
            <person name="Marcet-Houben M."/>
            <person name="Nosek J."/>
            <person name="Gabaldon T."/>
        </authorList>
    </citation>
    <scope>NUCLEOTIDE SEQUENCE</scope>
    <source>
        <strain evidence="1">CBS6075</strain>
    </source>
</reference>
<sequence length="234" mass="25415">MIPGEDGRLNGVSSCPLAEEWPRGLVAKGTEVDPGVVGAEEPESSEADDDMLFSCSMCSLLSRLITSLFCFSRTARFLNWNEPNSDEPPLSFSREPLLSRFTDIEPCLERFVFGESSVVDDELEFGNVHSSRAVSVGSSVNSSLGNMLSWAPRASKYSVDSGSSLSGTNDASSVNNVSQLMPLKYGCRMISCDPPLPRREAGSFTRSRLMRSFTVGEQYSANSSGGRFGHWISP</sequence>
<dbReference type="AlphaFoldDB" id="A0A9P8PCM0"/>
<gene>
    <name evidence="1" type="ORF">OGAPHI_001462</name>
</gene>
<comment type="caution">
    <text evidence="1">The sequence shown here is derived from an EMBL/GenBank/DDBJ whole genome shotgun (WGS) entry which is preliminary data.</text>
</comment>
<organism evidence="1 2">
    <name type="scientific">Ogataea philodendri</name>
    <dbReference type="NCBI Taxonomy" id="1378263"/>
    <lineage>
        <taxon>Eukaryota</taxon>
        <taxon>Fungi</taxon>
        <taxon>Dikarya</taxon>
        <taxon>Ascomycota</taxon>
        <taxon>Saccharomycotina</taxon>
        <taxon>Pichiomycetes</taxon>
        <taxon>Pichiales</taxon>
        <taxon>Pichiaceae</taxon>
        <taxon>Ogataea</taxon>
    </lineage>
</organism>
<name>A0A9P8PCM0_9ASCO</name>
<accession>A0A9P8PCM0</accession>
<dbReference type="Proteomes" id="UP000769157">
    <property type="component" value="Unassembled WGS sequence"/>
</dbReference>
<dbReference type="EMBL" id="JAEUBE010000137">
    <property type="protein sequence ID" value="KAH3669341.1"/>
    <property type="molecule type" value="Genomic_DNA"/>
</dbReference>
<dbReference type="GeneID" id="70233430"/>